<evidence type="ECO:0000256" key="8">
    <source>
        <dbReference type="PROSITE-ProRule" id="PRU01360"/>
    </source>
</evidence>
<dbReference type="Gene3D" id="2.40.170.20">
    <property type="entry name" value="TonB-dependent receptor, beta-barrel domain"/>
    <property type="match status" value="1"/>
</dbReference>
<dbReference type="InterPro" id="IPR036942">
    <property type="entry name" value="Beta-barrel_TonB_sf"/>
</dbReference>
<keyword evidence="13" id="KW-0675">Receptor</keyword>
<evidence type="ECO:0000256" key="5">
    <source>
        <dbReference type="ARBA" id="ARBA00023077"/>
    </source>
</evidence>
<comment type="similarity">
    <text evidence="8 9">Belongs to the TonB-dependent receptor family.</text>
</comment>
<dbReference type="PANTHER" id="PTHR30069">
    <property type="entry name" value="TONB-DEPENDENT OUTER MEMBRANE RECEPTOR"/>
    <property type="match status" value="1"/>
</dbReference>
<accession>A0ABT0E6I0</accession>
<dbReference type="PANTHER" id="PTHR30069:SF40">
    <property type="entry name" value="TONB-DEPENDENT RECEPTOR NMB0964-RELATED"/>
    <property type="match status" value="1"/>
</dbReference>
<dbReference type="SUPFAM" id="SSF56935">
    <property type="entry name" value="Porins"/>
    <property type="match status" value="1"/>
</dbReference>
<evidence type="ECO:0000259" key="12">
    <source>
        <dbReference type="Pfam" id="PF07715"/>
    </source>
</evidence>
<keyword evidence="14" id="KW-1185">Reference proteome</keyword>
<evidence type="ECO:0000256" key="2">
    <source>
        <dbReference type="ARBA" id="ARBA00022448"/>
    </source>
</evidence>
<dbReference type="PROSITE" id="PS52016">
    <property type="entry name" value="TONB_DEPENDENT_REC_3"/>
    <property type="match status" value="1"/>
</dbReference>
<feature type="domain" description="TonB-dependent receptor-like beta-barrel" evidence="11">
    <location>
        <begin position="269"/>
        <end position="667"/>
    </location>
</feature>
<feature type="signal peptide" evidence="10">
    <location>
        <begin position="1"/>
        <end position="23"/>
    </location>
</feature>
<keyword evidence="6 8" id="KW-0472">Membrane</keyword>
<evidence type="ECO:0000256" key="1">
    <source>
        <dbReference type="ARBA" id="ARBA00004571"/>
    </source>
</evidence>
<feature type="chain" id="PRO_5047017806" evidence="10">
    <location>
        <begin position="24"/>
        <end position="698"/>
    </location>
</feature>
<reference evidence="13" key="1">
    <citation type="submission" date="2022-04" db="EMBL/GenBank/DDBJ databases">
        <title>Alcanivorax sp. CY1518 draft genome sequence.</title>
        <authorList>
            <person name="Zhao G."/>
            <person name="An M."/>
        </authorList>
    </citation>
    <scope>NUCLEOTIDE SEQUENCE</scope>
    <source>
        <strain evidence="13">CY1518</strain>
    </source>
</reference>
<evidence type="ECO:0000256" key="9">
    <source>
        <dbReference type="RuleBase" id="RU003357"/>
    </source>
</evidence>
<name>A0ABT0E6I0_9GAMM</name>
<feature type="domain" description="TonB-dependent receptor plug" evidence="12">
    <location>
        <begin position="51"/>
        <end position="153"/>
    </location>
</feature>
<evidence type="ECO:0000256" key="10">
    <source>
        <dbReference type="SAM" id="SignalP"/>
    </source>
</evidence>
<dbReference type="EMBL" id="JALKII010000003">
    <property type="protein sequence ID" value="MCK0537445.1"/>
    <property type="molecule type" value="Genomic_DNA"/>
</dbReference>
<comment type="caution">
    <text evidence="13">The sequence shown here is derived from an EMBL/GenBank/DDBJ whole genome shotgun (WGS) entry which is preliminary data.</text>
</comment>
<evidence type="ECO:0000256" key="7">
    <source>
        <dbReference type="ARBA" id="ARBA00023237"/>
    </source>
</evidence>
<keyword evidence="5 9" id="KW-0798">TonB box</keyword>
<evidence type="ECO:0000313" key="13">
    <source>
        <dbReference type="EMBL" id="MCK0537445.1"/>
    </source>
</evidence>
<sequence length="698" mass="76780">MLNNSRQPVLALAIAVLASSASAATHADDTPVQLAPVRVSAMALDEDADQLAVPYSVMEGDELLLRNSATLGETLNGQPGVHADSFGGGSNRPVIRGQTAPRVSVLSDGASLLDASAISPDHAVTAEPLLIRRVEVLRGPAALLYGGGAIGGVVNLLDDKIPTHMPHAGAEGFVAVRGNTVANERAGAAGLTLQASEHLAVRVEGSTRDADDYEVHGFDQLRVDGTYARSHNGAFGLSWITPRGYIGAAYSYRTDKYGLPGHSHEYEGCHPHGASLHCDPHGHDHHSHDHNEHHDHAHGVPYVDLVSERLDVRGEYRDPLPGIERLRLRASYTDYAHDEIEGGVVGTRFENLGYEARIEAEHAAVAGLHGVVGVQYGFNRLRTVGTEAFLPQTESETAGVFLLEHYTLNDQWHLEAGARQDYQKIRTRHDPRDLPSSRMFATSASVAATWQFLPDYHLSWTAAHSQRLPHAQELYARGVHLATNTYECGLFPSIYTCGDAGSDTRIKRESSRNIGVNLRRNHGALTFDIGLFHNHIGNYIYARTLDQFEDFRLIKYSQADAEFTGAEAEATWFPSDSYSLTAFGDTVRARFDNGGNLPRIPAYRAGLRLHRYWDTVIGELEYYRVGTQRDIADYEQRTPGHHMVNAALTWQPRGDERYTLFVRGTNLLREKVWHHSSFLAHSVPEPGRSVSLGARLTF</sequence>
<keyword evidence="2 8" id="KW-0813">Transport</keyword>
<proteinExistence type="inferred from homology"/>
<evidence type="ECO:0000313" key="14">
    <source>
        <dbReference type="Proteomes" id="UP001165524"/>
    </source>
</evidence>
<dbReference type="Proteomes" id="UP001165524">
    <property type="component" value="Unassembled WGS sequence"/>
</dbReference>
<dbReference type="InterPro" id="IPR039426">
    <property type="entry name" value="TonB-dep_rcpt-like"/>
</dbReference>
<dbReference type="Pfam" id="PF00593">
    <property type="entry name" value="TonB_dep_Rec_b-barrel"/>
    <property type="match status" value="1"/>
</dbReference>
<evidence type="ECO:0000256" key="6">
    <source>
        <dbReference type="ARBA" id="ARBA00023136"/>
    </source>
</evidence>
<evidence type="ECO:0000256" key="3">
    <source>
        <dbReference type="ARBA" id="ARBA00022452"/>
    </source>
</evidence>
<comment type="subcellular location">
    <subcellularLocation>
        <location evidence="1 8">Cell outer membrane</location>
        <topology evidence="1 8">Multi-pass membrane protein</topology>
    </subcellularLocation>
</comment>
<dbReference type="RefSeq" id="WP_246950903.1">
    <property type="nucleotide sequence ID" value="NZ_JALKII010000003.1"/>
</dbReference>
<gene>
    <name evidence="13" type="ORF">MU846_06945</name>
</gene>
<organism evidence="13 14">
    <name type="scientific">Alcanivorax quisquiliarum</name>
    <dbReference type="NCBI Taxonomy" id="2933565"/>
    <lineage>
        <taxon>Bacteria</taxon>
        <taxon>Pseudomonadati</taxon>
        <taxon>Pseudomonadota</taxon>
        <taxon>Gammaproteobacteria</taxon>
        <taxon>Oceanospirillales</taxon>
        <taxon>Alcanivoracaceae</taxon>
        <taxon>Alcanivorax</taxon>
    </lineage>
</organism>
<keyword evidence="7 8" id="KW-0998">Cell outer membrane</keyword>
<keyword evidence="4 8" id="KW-0812">Transmembrane</keyword>
<evidence type="ECO:0000259" key="11">
    <source>
        <dbReference type="Pfam" id="PF00593"/>
    </source>
</evidence>
<keyword evidence="10" id="KW-0732">Signal</keyword>
<protein>
    <submittedName>
        <fullName evidence="13">TonB-dependent receptor</fullName>
    </submittedName>
</protein>
<dbReference type="InterPro" id="IPR000531">
    <property type="entry name" value="Beta-barrel_TonB"/>
</dbReference>
<dbReference type="Pfam" id="PF07715">
    <property type="entry name" value="Plug"/>
    <property type="match status" value="1"/>
</dbReference>
<dbReference type="Gene3D" id="2.170.130.10">
    <property type="entry name" value="TonB-dependent receptor, plug domain"/>
    <property type="match status" value="1"/>
</dbReference>
<keyword evidence="3 8" id="KW-1134">Transmembrane beta strand</keyword>
<dbReference type="InterPro" id="IPR037066">
    <property type="entry name" value="Plug_dom_sf"/>
</dbReference>
<dbReference type="InterPro" id="IPR012910">
    <property type="entry name" value="Plug_dom"/>
</dbReference>
<evidence type="ECO:0000256" key="4">
    <source>
        <dbReference type="ARBA" id="ARBA00022692"/>
    </source>
</evidence>